<dbReference type="Proteomes" id="UP001153069">
    <property type="component" value="Unassembled WGS sequence"/>
</dbReference>
<evidence type="ECO:0000259" key="1">
    <source>
        <dbReference type="PROSITE" id="PS50097"/>
    </source>
</evidence>
<comment type="caution">
    <text evidence="2">The sequence shown here is derived from an EMBL/GenBank/DDBJ whole genome shotgun (WGS) entry which is preliminary data.</text>
</comment>
<organism evidence="2 3">
    <name type="scientific">Seminavis robusta</name>
    <dbReference type="NCBI Taxonomy" id="568900"/>
    <lineage>
        <taxon>Eukaryota</taxon>
        <taxon>Sar</taxon>
        <taxon>Stramenopiles</taxon>
        <taxon>Ochrophyta</taxon>
        <taxon>Bacillariophyta</taxon>
        <taxon>Bacillariophyceae</taxon>
        <taxon>Bacillariophycidae</taxon>
        <taxon>Naviculales</taxon>
        <taxon>Naviculaceae</taxon>
        <taxon>Seminavis</taxon>
    </lineage>
</organism>
<sequence length="316" mass="35312">MASERVVVKEDFTAVEAVEVEKTVSIEEEQRPTKVGAVPETVVMLVATVVSEEEQASRKMCLASRLEPDVTIVVSGQEFLEYSQMLCSWSDYFEKALTSGMKESKSKRFEFPDRDPKEWEMIVALVKPLASMKLDKSNVFTALSWFSELCSPQGLQECDCVLSSLLEAVVTVASSHEMVLDILDASLNFCLPRSKERSFATVKSILDNAELMPEKAWVQRFITVAQGHKDCLGDMWNALETHLPTSFSEKQKTALLENGLLHEFVFSKLETCHLNGNHPAISAVKAAAAVVNNASSSARAKLKKEPEFRPWRHLLH</sequence>
<dbReference type="AlphaFoldDB" id="A0A9N8DQJ3"/>
<reference evidence="2" key="1">
    <citation type="submission" date="2020-06" db="EMBL/GenBank/DDBJ databases">
        <authorList>
            <consortium name="Plant Systems Biology data submission"/>
        </authorList>
    </citation>
    <scope>NUCLEOTIDE SEQUENCE</scope>
    <source>
        <strain evidence="2">D6</strain>
    </source>
</reference>
<protein>
    <recommendedName>
        <fullName evidence="1">BTB domain-containing protein</fullName>
    </recommendedName>
</protein>
<dbReference type="InterPro" id="IPR011333">
    <property type="entry name" value="SKP1/BTB/POZ_sf"/>
</dbReference>
<evidence type="ECO:0000313" key="3">
    <source>
        <dbReference type="Proteomes" id="UP001153069"/>
    </source>
</evidence>
<accession>A0A9N8DQJ3</accession>
<keyword evidence="3" id="KW-1185">Reference proteome</keyword>
<dbReference type="Pfam" id="PF00651">
    <property type="entry name" value="BTB"/>
    <property type="match status" value="1"/>
</dbReference>
<dbReference type="EMBL" id="CAICTM010000299">
    <property type="protein sequence ID" value="CAB9507287.1"/>
    <property type="molecule type" value="Genomic_DNA"/>
</dbReference>
<proteinExistence type="predicted"/>
<feature type="domain" description="BTB" evidence="1">
    <location>
        <begin position="68"/>
        <end position="126"/>
    </location>
</feature>
<dbReference type="SUPFAM" id="SSF54695">
    <property type="entry name" value="POZ domain"/>
    <property type="match status" value="1"/>
</dbReference>
<evidence type="ECO:0000313" key="2">
    <source>
        <dbReference type="EMBL" id="CAB9507287.1"/>
    </source>
</evidence>
<gene>
    <name evidence="2" type="ORF">SEMRO_300_G111640.1</name>
</gene>
<dbReference type="InterPro" id="IPR000210">
    <property type="entry name" value="BTB/POZ_dom"/>
</dbReference>
<dbReference type="Gene3D" id="3.30.710.10">
    <property type="entry name" value="Potassium Channel Kv1.1, Chain A"/>
    <property type="match status" value="1"/>
</dbReference>
<dbReference type="PROSITE" id="PS50097">
    <property type="entry name" value="BTB"/>
    <property type="match status" value="1"/>
</dbReference>
<name>A0A9N8DQJ3_9STRA</name>
<dbReference type="OrthoDB" id="6246789at2759"/>
<dbReference type="CDD" id="cd18186">
    <property type="entry name" value="BTB_POZ_ZBTB_KLHL-like"/>
    <property type="match status" value="1"/>
</dbReference>